<gene>
    <name evidence="1" type="ORF">Q0A17_18310</name>
</gene>
<evidence type="ECO:0000313" key="1">
    <source>
        <dbReference type="EMBL" id="MDN8601349.1"/>
    </source>
</evidence>
<keyword evidence="2" id="KW-1185">Reference proteome</keyword>
<reference evidence="1 2" key="1">
    <citation type="submission" date="2023-07" db="EMBL/GenBank/DDBJ databases">
        <title>Citrobacter selenititolerans sp. nov., isolated from seleniferous soil.</title>
        <authorList>
            <person name="Zhang S."/>
            <person name="Li K."/>
            <person name="Peng J."/>
            <person name="Wang H."/>
            <person name="Sun J."/>
            <person name="Guo Y."/>
        </authorList>
    </citation>
    <scope>NUCLEOTIDE SEQUENCE [LARGE SCALE GENOMIC DNA]</scope>
    <source>
        <strain evidence="1 2">S2-9</strain>
    </source>
</reference>
<organism evidence="1 2">
    <name type="scientific">Citrobacter enshiensis</name>
    <dbReference type="NCBI Taxonomy" id="2971264"/>
    <lineage>
        <taxon>Bacteria</taxon>
        <taxon>Pseudomonadati</taxon>
        <taxon>Pseudomonadota</taxon>
        <taxon>Gammaproteobacteria</taxon>
        <taxon>Enterobacterales</taxon>
        <taxon>Enterobacteriaceae</taxon>
        <taxon>Citrobacter</taxon>
    </lineage>
</organism>
<dbReference type="Proteomes" id="UP001174867">
    <property type="component" value="Unassembled WGS sequence"/>
</dbReference>
<dbReference type="RefSeq" id="WP_301701540.1">
    <property type="nucleotide sequence ID" value="NZ_JAUJYW010000008.1"/>
</dbReference>
<protein>
    <submittedName>
        <fullName evidence="1">Uncharacterized protein</fullName>
    </submittedName>
</protein>
<accession>A0ABT8PY80</accession>
<name>A0ABT8PY80_9ENTR</name>
<sequence>MSQGDWKLVQGDALTRFLFSAAKTERFAEFYTGEGADPATRESFCRDVFRQNLAQRAVDSAAALTCNEAVIADEHGVVSFPDFRPLPFHVQRWLAIDLYAPSTGTFAFRLGTCGGVRVWCEGAQVACFTPFTRNLMQHTDVEIPLRAGKNSLLIHLDELAERELICALHMVYLGAEALSAAFPHTQVLAEHQCASQHPVVSHTNVCASHLLTLMQQREYGPQAEALLYSALKHISAREEASVFSVLPLLQIWRCHQGEYFSDVLFRRIKSTLMGYRYWRDERGCDAMRFDTENHALAFYAAQYLAGQCFPDELFIASCRKGREQQAIAKARLENWLSVVEAQGLAELNAIVSYPVDYRGLSALALMADDASLRDRAGKLIKGVQA</sequence>
<dbReference type="EMBL" id="JAUJYW010000008">
    <property type="protein sequence ID" value="MDN8601349.1"/>
    <property type="molecule type" value="Genomic_DNA"/>
</dbReference>
<evidence type="ECO:0000313" key="2">
    <source>
        <dbReference type="Proteomes" id="UP001174867"/>
    </source>
</evidence>
<comment type="caution">
    <text evidence="1">The sequence shown here is derived from an EMBL/GenBank/DDBJ whole genome shotgun (WGS) entry which is preliminary data.</text>
</comment>
<proteinExistence type="predicted"/>